<feature type="transmembrane region" description="Helical" evidence="7">
    <location>
        <begin position="93"/>
        <end position="115"/>
    </location>
</feature>
<evidence type="ECO:0000256" key="2">
    <source>
        <dbReference type="ARBA" id="ARBA00022692"/>
    </source>
</evidence>
<keyword evidence="4 7" id="KW-0472">Membrane</keyword>
<evidence type="ECO:0000256" key="5">
    <source>
        <dbReference type="ARBA" id="ARBA00038359"/>
    </source>
</evidence>
<proteinExistence type="inferred from homology"/>
<name>A0ABR1V166_9PEZI</name>
<evidence type="ECO:0000259" key="8">
    <source>
        <dbReference type="Pfam" id="PF20684"/>
    </source>
</evidence>
<evidence type="ECO:0000256" key="7">
    <source>
        <dbReference type="SAM" id="Phobius"/>
    </source>
</evidence>
<dbReference type="Proteomes" id="UP001446871">
    <property type="component" value="Unassembled WGS sequence"/>
</dbReference>
<organism evidence="9 10">
    <name type="scientific">Apiospora saccharicola</name>
    <dbReference type="NCBI Taxonomy" id="335842"/>
    <lineage>
        <taxon>Eukaryota</taxon>
        <taxon>Fungi</taxon>
        <taxon>Dikarya</taxon>
        <taxon>Ascomycota</taxon>
        <taxon>Pezizomycotina</taxon>
        <taxon>Sordariomycetes</taxon>
        <taxon>Xylariomycetidae</taxon>
        <taxon>Amphisphaeriales</taxon>
        <taxon>Apiosporaceae</taxon>
        <taxon>Apiospora</taxon>
    </lineage>
</organism>
<feature type="transmembrane region" description="Helical" evidence="7">
    <location>
        <begin position="18"/>
        <end position="38"/>
    </location>
</feature>
<comment type="caution">
    <text evidence="9">The sequence shown here is derived from an EMBL/GenBank/DDBJ whole genome shotgun (WGS) entry which is preliminary data.</text>
</comment>
<dbReference type="InterPro" id="IPR052337">
    <property type="entry name" value="SAT4-like"/>
</dbReference>
<dbReference type="PANTHER" id="PTHR33048">
    <property type="entry name" value="PTH11-LIKE INTEGRAL MEMBRANE PROTEIN (AFU_ORTHOLOGUE AFUA_5G11245)"/>
    <property type="match status" value="1"/>
</dbReference>
<dbReference type="InterPro" id="IPR049326">
    <property type="entry name" value="Rhodopsin_dom_fungi"/>
</dbReference>
<reference evidence="9 10" key="1">
    <citation type="submission" date="2023-01" db="EMBL/GenBank/DDBJ databases">
        <title>Analysis of 21 Apiospora genomes using comparative genomics revels a genus with tremendous synthesis potential of carbohydrate active enzymes and secondary metabolites.</title>
        <authorList>
            <person name="Sorensen T."/>
        </authorList>
    </citation>
    <scope>NUCLEOTIDE SEQUENCE [LARGE SCALE GENOMIC DNA]</scope>
    <source>
        <strain evidence="9 10">CBS 83171</strain>
    </source>
</reference>
<feature type="transmembrane region" description="Helical" evidence="7">
    <location>
        <begin position="196"/>
        <end position="218"/>
    </location>
</feature>
<evidence type="ECO:0000313" key="10">
    <source>
        <dbReference type="Proteomes" id="UP001446871"/>
    </source>
</evidence>
<evidence type="ECO:0000256" key="6">
    <source>
        <dbReference type="SAM" id="MobiDB-lite"/>
    </source>
</evidence>
<keyword evidence="10" id="KW-1185">Reference proteome</keyword>
<comment type="similarity">
    <text evidence="5">Belongs to the SAT4 family.</text>
</comment>
<comment type="subcellular location">
    <subcellularLocation>
        <location evidence="1">Membrane</location>
        <topology evidence="1">Multi-pass membrane protein</topology>
    </subcellularLocation>
</comment>
<evidence type="ECO:0000313" key="9">
    <source>
        <dbReference type="EMBL" id="KAK8064041.1"/>
    </source>
</evidence>
<gene>
    <name evidence="9" type="ORF">PG996_008693</name>
</gene>
<protein>
    <recommendedName>
        <fullName evidence="8">Rhodopsin domain-containing protein</fullName>
    </recommendedName>
</protein>
<evidence type="ECO:0000256" key="4">
    <source>
        <dbReference type="ARBA" id="ARBA00023136"/>
    </source>
</evidence>
<feature type="transmembrane region" description="Helical" evidence="7">
    <location>
        <begin position="50"/>
        <end position="73"/>
    </location>
</feature>
<dbReference type="EMBL" id="JAQQWM010000005">
    <property type="protein sequence ID" value="KAK8064041.1"/>
    <property type="molecule type" value="Genomic_DNA"/>
</dbReference>
<feature type="domain" description="Rhodopsin" evidence="8">
    <location>
        <begin position="35"/>
        <end position="241"/>
    </location>
</feature>
<evidence type="ECO:0000256" key="1">
    <source>
        <dbReference type="ARBA" id="ARBA00004141"/>
    </source>
</evidence>
<keyword evidence="2 7" id="KW-0812">Transmembrane</keyword>
<feature type="transmembrane region" description="Helical" evidence="7">
    <location>
        <begin position="127"/>
        <end position="143"/>
    </location>
</feature>
<sequence>MAGATVSIPMLPLVRNHIIVESIVIALTTAVLGFRILARMQALGLGADDYLVITGYVIMIAYVGIIMSCYDFLPTMKEYPLLQHNLPKILKDLFAASPIYISCITCLKASVLLFYRRIFNSTGWVRLATWAMLAMLLVCIPIRKNWDTGLPGACYNAVEMYKALCVTNILTDLIIMALPVKVILSLQMRKVEKAVLISCFALGLSVCAISAVRLSALYDLDMQANLTGTIELTVFLAVLELCPGAPPENGDGSNSHGLVTFGRSDPRKRYYQKRQKQDDDTIVSPWEMNKYQGGQQDSEFGDDTGSERRLAPVRWGPSPTQ</sequence>
<evidence type="ECO:0000256" key="3">
    <source>
        <dbReference type="ARBA" id="ARBA00022989"/>
    </source>
</evidence>
<keyword evidence="3 7" id="KW-1133">Transmembrane helix</keyword>
<accession>A0ABR1V166</accession>
<feature type="region of interest" description="Disordered" evidence="6">
    <location>
        <begin position="268"/>
        <end position="321"/>
    </location>
</feature>
<dbReference type="Pfam" id="PF20684">
    <property type="entry name" value="Fung_rhodopsin"/>
    <property type="match status" value="1"/>
</dbReference>
<feature type="transmembrane region" description="Helical" evidence="7">
    <location>
        <begin position="163"/>
        <end position="184"/>
    </location>
</feature>
<dbReference type="PANTHER" id="PTHR33048:SF47">
    <property type="entry name" value="INTEGRAL MEMBRANE PROTEIN-RELATED"/>
    <property type="match status" value="1"/>
</dbReference>